<keyword evidence="5" id="KW-1185">Reference proteome</keyword>
<keyword evidence="2" id="KW-1133">Transmembrane helix</keyword>
<evidence type="ECO:0000256" key="1">
    <source>
        <dbReference type="SAM" id="Coils"/>
    </source>
</evidence>
<evidence type="ECO:0000313" key="4">
    <source>
        <dbReference type="EMBL" id="MBB3150960.1"/>
    </source>
</evidence>
<evidence type="ECO:0000313" key="5">
    <source>
        <dbReference type="Proteomes" id="UP000518605"/>
    </source>
</evidence>
<proteinExistence type="predicted"/>
<keyword evidence="2" id="KW-0472">Membrane</keyword>
<dbReference type="AlphaFoldDB" id="A0A7W5C551"/>
<dbReference type="Proteomes" id="UP000518605">
    <property type="component" value="Unassembled WGS sequence"/>
</dbReference>
<keyword evidence="1" id="KW-0175">Coiled coil</keyword>
<feature type="chain" id="PRO_5031557193" evidence="3">
    <location>
        <begin position="30"/>
        <end position="162"/>
    </location>
</feature>
<feature type="transmembrane region" description="Helical" evidence="2">
    <location>
        <begin position="123"/>
        <end position="144"/>
    </location>
</feature>
<evidence type="ECO:0000256" key="3">
    <source>
        <dbReference type="SAM" id="SignalP"/>
    </source>
</evidence>
<name>A0A7W5C551_9BACL</name>
<organism evidence="4 5">
    <name type="scientific">Paenibacillus endophyticus</name>
    <dbReference type="NCBI Taxonomy" id="1294268"/>
    <lineage>
        <taxon>Bacteria</taxon>
        <taxon>Bacillati</taxon>
        <taxon>Bacillota</taxon>
        <taxon>Bacilli</taxon>
        <taxon>Bacillales</taxon>
        <taxon>Paenibacillaceae</taxon>
        <taxon>Paenibacillus</taxon>
    </lineage>
</organism>
<protein>
    <submittedName>
        <fullName evidence="4">ABC-type multidrug transport system fused ATPase/permease subunit</fullName>
    </submittedName>
</protein>
<dbReference type="RefSeq" id="WP_183559405.1">
    <property type="nucleotide sequence ID" value="NZ_CBCSLB010000009.1"/>
</dbReference>
<reference evidence="4 5" key="1">
    <citation type="submission" date="2020-08" db="EMBL/GenBank/DDBJ databases">
        <title>Genomic Encyclopedia of Type Strains, Phase III (KMG-III): the genomes of soil and plant-associated and newly described type strains.</title>
        <authorList>
            <person name="Whitman W."/>
        </authorList>
    </citation>
    <scope>NUCLEOTIDE SEQUENCE [LARGE SCALE GENOMIC DNA]</scope>
    <source>
        <strain evidence="4 5">CECT 8234</strain>
    </source>
</reference>
<keyword evidence="3" id="KW-0732">Signal</keyword>
<feature type="signal peptide" evidence="3">
    <location>
        <begin position="1"/>
        <end position="29"/>
    </location>
</feature>
<sequence>MMRSSIWKILVFACLISVIHITAPQPAVHAGFFDRIKDIYNTPEKISELEQQYIEAKEELAAQQQKLVESAKAAEEYALKQQTLLEQNEQFRQQNEQLIAQNADMQAEMARMKQERQSFVSKLIYTVVILAAVFAAYIISIRIWRYLVWRKQRGTRGRGISG</sequence>
<accession>A0A7W5C551</accession>
<comment type="caution">
    <text evidence="4">The sequence shown here is derived from an EMBL/GenBank/DDBJ whole genome shotgun (WGS) entry which is preliminary data.</text>
</comment>
<dbReference type="EMBL" id="JACHXW010000002">
    <property type="protein sequence ID" value="MBB3150960.1"/>
    <property type="molecule type" value="Genomic_DNA"/>
</dbReference>
<feature type="coiled-coil region" evidence="1">
    <location>
        <begin position="46"/>
        <end position="122"/>
    </location>
</feature>
<gene>
    <name evidence="4" type="ORF">FHS16_000994</name>
</gene>
<evidence type="ECO:0000256" key="2">
    <source>
        <dbReference type="SAM" id="Phobius"/>
    </source>
</evidence>
<keyword evidence="2" id="KW-0812">Transmembrane</keyword>